<name>A0A4Y8RMB5_9HYPH</name>
<keyword evidence="4" id="KW-1185">Reference proteome</keyword>
<dbReference type="InterPro" id="IPR035093">
    <property type="entry name" value="RelE/ParE_toxin_dom_sf"/>
</dbReference>
<gene>
    <name evidence="3" type="ORF">E3C22_05190</name>
</gene>
<evidence type="ECO:0000313" key="3">
    <source>
        <dbReference type="EMBL" id="TFF24793.1"/>
    </source>
</evidence>
<proteinExistence type="inferred from homology"/>
<dbReference type="RefSeq" id="WP_134760962.1">
    <property type="nucleotide sequence ID" value="NZ_SOZD01000002.1"/>
</dbReference>
<evidence type="ECO:0000256" key="2">
    <source>
        <dbReference type="ARBA" id="ARBA00022649"/>
    </source>
</evidence>
<keyword evidence="2" id="KW-1277">Toxin-antitoxin system</keyword>
<dbReference type="Pfam" id="PF05016">
    <property type="entry name" value="ParE_toxin"/>
    <property type="match status" value="1"/>
</dbReference>
<evidence type="ECO:0000313" key="4">
    <source>
        <dbReference type="Proteomes" id="UP000298179"/>
    </source>
</evidence>
<dbReference type="Proteomes" id="UP000298179">
    <property type="component" value="Unassembled WGS sequence"/>
</dbReference>
<dbReference type="PANTHER" id="PTHR33755">
    <property type="entry name" value="TOXIN PARE1-RELATED"/>
    <property type="match status" value="1"/>
</dbReference>
<accession>A0A4Y8RMB5</accession>
<comment type="caution">
    <text evidence="3">The sequence shown here is derived from an EMBL/GenBank/DDBJ whole genome shotgun (WGS) entry which is preliminary data.</text>
</comment>
<dbReference type="EMBL" id="SOZD01000002">
    <property type="protein sequence ID" value="TFF24793.1"/>
    <property type="molecule type" value="Genomic_DNA"/>
</dbReference>
<reference evidence="3 4" key="1">
    <citation type="submission" date="2019-03" db="EMBL/GenBank/DDBJ databases">
        <title>Jiella endophytica sp. nov., a novel endophytic bacterium isolated from root of Ficus microcarpa Linn. f.</title>
        <authorList>
            <person name="Tuo L."/>
        </authorList>
    </citation>
    <scope>NUCLEOTIDE SEQUENCE [LARGE SCALE GENOMIC DNA]</scope>
    <source>
        <strain evidence="3 4">CBS5Q-3</strain>
    </source>
</reference>
<protein>
    <submittedName>
        <fullName evidence="3">Type II toxin-antitoxin system RelE/ParE family toxin</fullName>
    </submittedName>
</protein>
<comment type="similarity">
    <text evidence="1">Belongs to the RelE toxin family.</text>
</comment>
<dbReference type="InterPro" id="IPR051803">
    <property type="entry name" value="TA_system_RelE-like_toxin"/>
</dbReference>
<dbReference type="OrthoDB" id="595470at2"/>
<dbReference type="AlphaFoldDB" id="A0A4Y8RMB5"/>
<dbReference type="Gene3D" id="3.30.2310.20">
    <property type="entry name" value="RelE-like"/>
    <property type="match status" value="1"/>
</dbReference>
<evidence type="ECO:0000256" key="1">
    <source>
        <dbReference type="ARBA" id="ARBA00006226"/>
    </source>
</evidence>
<dbReference type="InterPro" id="IPR007712">
    <property type="entry name" value="RelE/ParE_toxin"/>
</dbReference>
<organism evidence="3 4">
    <name type="scientific">Jiella endophytica</name>
    <dbReference type="NCBI Taxonomy" id="2558362"/>
    <lineage>
        <taxon>Bacteria</taxon>
        <taxon>Pseudomonadati</taxon>
        <taxon>Pseudomonadota</taxon>
        <taxon>Alphaproteobacteria</taxon>
        <taxon>Hyphomicrobiales</taxon>
        <taxon>Aurantimonadaceae</taxon>
        <taxon>Jiella</taxon>
    </lineage>
</organism>
<sequence>MGETRPLTLRYTPRALVELDEILEYIGEQSPNGADKVRNRLRGIIDFLCSYPLAGQATDLPMLRRIVARPYPYLIFYQVLDGEIVVIAVRHAARDPHTMPDEASEK</sequence>